<evidence type="ECO:0000313" key="7">
    <source>
        <dbReference type="EMBL" id="QEC63291.1"/>
    </source>
</evidence>
<keyword evidence="3 5" id="KW-1133">Transmembrane helix</keyword>
<evidence type="ECO:0000256" key="4">
    <source>
        <dbReference type="ARBA" id="ARBA00023136"/>
    </source>
</evidence>
<evidence type="ECO:0000259" key="6">
    <source>
        <dbReference type="Pfam" id="PF04932"/>
    </source>
</evidence>
<feature type="transmembrane region" description="Helical" evidence="5">
    <location>
        <begin position="230"/>
        <end position="249"/>
    </location>
</feature>
<evidence type="ECO:0000313" key="8">
    <source>
        <dbReference type="Proteomes" id="UP000321479"/>
    </source>
</evidence>
<gene>
    <name evidence="7" type="ORF">FRZ54_12125</name>
</gene>
<evidence type="ECO:0000256" key="2">
    <source>
        <dbReference type="ARBA" id="ARBA00022692"/>
    </source>
</evidence>
<protein>
    <submittedName>
        <fullName evidence="7">O-antigen ligase family protein</fullName>
    </submittedName>
</protein>
<dbReference type="InterPro" id="IPR007016">
    <property type="entry name" value="O-antigen_ligase-rel_domated"/>
</dbReference>
<dbReference type="KEGG" id="mgin:FRZ54_12125"/>
<organism evidence="7 8">
    <name type="scientific">Mucilaginibacter ginsenosidivorans</name>
    <dbReference type="NCBI Taxonomy" id="398053"/>
    <lineage>
        <taxon>Bacteria</taxon>
        <taxon>Pseudomonadati</taxon>
        <taxon>Bacteroidota</taxon>
        <taxon>Sphingobacteriia</taxon>
        <taxon>Sphingobacteriales</taxon>
        <taxon>Sphingobacteriaceae</taxon>
        <taxon>Mucilaginibacter</taxon>
    </lineage>
</organism>
<dbReference type="Pfam" id="PF04932">
    <property type="entry name" value="Wzy_C"/>
    <property type="match status" value="1"/>
</dbReference>
<evidence type="ECO:0000256" key="1">
    <source>
        <dbReference type="ARBA" id="ARBA00004141"/>
    </source>
</evidence>
<dbReference type="GO" id="GO:0016020">
    <property type="term" value="C:membrane"/>
    <property type="evidence" value="ECO:0007669"/>
    <property type="project" value="UniProtKB-SubCell"/>
</dbReference>
<feature type="transmembrane region" description="Helical" evidence="5">
    <location>
        <begin position="360"/>
        <end position="379"/>
    </location>
</feature>
<dbReference type="PANTHER" id="PTHR37422">
    <property type="entry name" value="TEICHURONIC ACID BIOSYNTHESIS PROTEIN TUAE"/>
    <property type="match status" value="1"/>
</dbReference>
<feature type="transmembrane region" description="Helical" evidence="5">
    <location>
        <begin position="256"/>
        <end position="277"/>
    </location>
</feature>
<feature type="transmembrane region" description="Helical" evidence="5">
    <location>
        <begin position="409"/>
        <end position="425"/>
    </location>
</feature>
<feature type="transmembrane region" description="Helical" evidence="5">
    <location>
        <begin position="131"/>
        <end position="158"/>
    </location>
</feature>
<dbReference type="PANTHER" id="PTHR37422:SF13">
    <property type="entry name" value="LIPOPOLYSACCHARIDE BIOSYNTHESIS PROTEIN PA4999-RELATED"/>
    <property type="match status" value="1"/>
</dbReference>
<evidence type="ECO:0000256" key="5">
    <source>
        <dbReference type="SAM" id="Phobius"/>
    </source>
</evidence>
<feature type="domain" description="O-antigen ligase-related" evidence="6">
    <location>
        <begin position="215"/>
        <end position="368"/>
    </location>
</feature>
<keyword evidence="2 5" id="KW-0812">Transmembrane</keyword>
<comment type="subcellular location">
    <subcellularLocation>
        <location evidence="1">Membrane</location>
        <topology evidence="1">Multi-pass membrane protein</topology>
    </subcellularLocation>
</comment>
<dbReference type="InterPro" id="IPR051533">
    <property type="entry name" value="WaaL-like"/>
</dbReference>
<feature type="transmembrane region" description="Helical" evidence="5">
    <location>
        <begin position="178"/>
        <end position="200"/>
    </location>
</feature>
<feature type="transmembrane region" description="Helical" evidence="5">
    <location>
        <begin position="386"/>
        <end position="403"/>
    </location>
</feature>
<dbReference type="AlphaFoldDB" id="A0A5B8UY77"/>
<name>A0A5B8UY77_9SPHI</name>
<feature type="transmembrane region" description="Helical" evidence="5">
    <location>
        <begin position="106"/>
        <end position="124"/>
    </location>
</feature>
<feature type="transmembrane region" description="Helical" evidence="5">
    <location>
        <begin position="73"/>
        <end position="94"/>
    </location>
</feature>
<accession>A0A5B8UY77</accession>
<keyword evidence="8" id="KW-1185">Reference proteome</keyword>
<dbReference type="OrthoDB" id="1435411at2"/>
<dbReference type="GO" id="GO:0016874">
    <property type="term" value="F:ligase activity"/>
    <property type="evidence" value="ECO:0007669"/>
    <property type="project" value="UniProtKB-KW"/>
</dbReference>
<reference evidence="7 8" key="1">
    <citation type="journal article" date="2017" name="Curr. Microbiol.">
        <title>Mucilaginibacter ginsenosidivorans sp. nov., Isolated from Soil of Ginseng Field.</title>
        <authorList>
            <person name="Kim M.M."/>
            <person name="Siddiqi M.Z."/>
            <person name="Im W.T."/>
        </authorList>
    </citation>
    <scope>NUCLEOTIDE SEQUENCE [LARGE SCALE GENOMIC DNA]</scope>
    <source>
        <strain evidence="7 8">Gsoil 3017</strain>
    </source>
</reference>
<dbReference type="Proteomes" id="UP000321479">
    <property type="component" value="Chromosome"/>
</dbReference>
<dbReference type="EMBL" id="CP042436">
    <property type="protein sequence ID" value="QEC63291.1"/>
    <property type="molecule type" value="Genomic_DNA"/>
</dbReference>
<feature type="transmembrane region" description="Helical" evidence="5">
    <location>
        <begin position="207"/>
        <end position="224"/>
    </location>
</feature>
<proteinExistence type="predicted"/>
<keyword evidence="7" id="KW-0436">Ligase</keyword>
<evidence type="ECO:0000256" key="3">
    <source>
        <dbReference type="ARBA" id="ARBA00022989"/>
    </source>
</evidence>
<sequence length="453" mass="51203">MNMNRLLWNVTSVRTVKELLLPGGSLANRISYYHLALLLLSLPFDRFYSHLILGSFGIHTLIHFDRRKLKPLFTWRTMVLQSVFFVTVVSTIYATDKISALREWELDVTIFLIPFLFCINPIDLNKHGSRLLLIFSSGIAATIVYLYISAVIALRFYGLPLSLIFSPAFTNHNFSQQINIHATFFSLQVALALVFMLSLFIKEKIRYNKIFCGFVSLVLLAGIIQLGSKSVFAALFLTINVALPLFLLTGKARKRFILISASLTALLIGVICSSGIFRERYLIELRTDFSGSKNDIDVEPRVLRWGAAVDLIKQAPVIGHGAGSEIPLLKEKYFERKYYTSYLNGLNAHDQYLSLLIKSGIWGLLAYLTTLIFGFRLAIKIKDIMLFSLMTLVAVVSVSENILDMDKGVIFYSLFFTFLVFRSTQQKNLILAVKKHENPEKVATNHALVTSSV</sequence>
<keyword evidence="4 5" id="KW-0472">Membrane</keyword>